<comment type="cofactor">
    <cofactor evidence="8">
        <name>S-adenosyl-L-methionine</name>
        <dbReference type="ChEBI" id="CHEBI:59789"/>
    </cofactor>
    <text evidence="8">Binds 1 S-adenosyl-L-methionine per subunit.</text>
</comment>
<keyword evidence="11" id="KW-1185">Reference proteome</keyword>
<dbReference type="SFLD" id="SFLDS00029">
    <property type="entry name" value="Radical_SAM"/>
    <property type="match status" value="1"/>
</dbReference>
<dbReference type="EC" id="4.3.99.3" evidence="8"/>
<evidence type="ECO:0000313" key="11">
    <source>
        <dbReference type="Proteomes" id="UP000199564"/>
    </source>
</evidence>
<keyword evidence="8" id="KW-0671">Queuosine biosynthesis</keyword>
<feature type="binding site" evidence="8">
    <location>
        <begin position="47"/>
        <end position="49"/>
    </location>
    <ligand>
        <name>S-adenosyl-L-methionine</name>
        <dbReference type="ChEBI" id="CHEBI:59789"/>
    </ligand>
</feature>
<evidence type="ECO:0000313" key="10">
    <source>
        <dbReference type="EMBL" id="SFN64186.1"/>
    </source>
</evidence>
<proteinExistence type="inferred from homology"/>
<evidence type="ECO:0000256" key="8">
    <source>
        <dbReference type="HAMAP-Rule" id="MF_00917"/>
    </source>
</evidence>
<dbReference type="Gene3D" id="3.20.20.70">
    <property type="entry name" value="Aldolase class I"/>
    <property type="match status" value="1"/>
</dbReference>
<comment type="catalytic activity">
    <reaction evidence="8">
        <text>6-carboxy-5,6,7,8-tetrahydropterin + H(+) = 7-carboxy-7-carbaguanine + NH4(+)</text>
        <dbReference type="Rhea" id="RHEA:27974"/>
        <dbReference type="ChEBI" id="CHEBI:15378"/>
        <dbReference type="ChEBI" id="CHEBI:28938"/>
        <dbReference type="ChEBI" id="CHEBI:61032"/>
        <dbReference type="ChEBI" id="CHEBI:61036"/>
        <dbReference type="EC" id="4.3.99.3"/>
    </reaction>
</comment>
<keyword evidence="4 8" id="KW-0460">Magnesium</keyword>
<feature type="binding site" evidence="8">
    <location>
        <position position="82"/>
    </location>
    <ligand>
        <name>substrate</name>
    </ligand>
</feature>
<dbReference type="GO" id="GO:0016840">
    <property type="term" value="F:carbon-nitrogen lyase activity"/>
    <property type="evidence" value="ECO:0007669"/>
    <property type="project" value="UniProtKB-UniRule"/>
</dbReference>
<comment type="similarity">
    <text evidence="8">Belongs to the radical SAM superfamily. 7-carboxy-7-deazaguanine synthase family.</text>
</comment>
<keyword evidence="1 8" id="KW-0004">4Fe-4S</keyword>
<dbReference type="UniPathway" id="UPA00391"/>
<feature type="binding site" evidence="8">
    <location>
        <begin position="22"/>
        <end position="24"/>
    </location>
    <ligand>
        <name>substrate</name>
    </ligand>
</feature>
<accession>A0A1I5ANR7</accession>
<comment type="subunit">
    <text evidence="8">Homodimer.</text>
</comment>
<dbReference type="RefSeq" id="WP_091649124.1">
    <property type="nucleotide sequence ID" value="NZ_FOVW01000001.1"/>
</dbReference>
<evidence type="ECO:0000256" key="6">
    <source>
        <dbReference type="ARBA" id="ARBA00023014"/>
    </source>
</evidence>
<evidence type="ECO:0000256" key="7">
    <source>
        <dbReference type="ARBA" id="ARBA00023239"/>
    </source>
</evidence>
<dbReference type="PIRSF" id="PIRSF000370">
    <property type="entry name" value="QueE"/>
    <property type="match status" value="1"/>
</dbReference>
<evidence type="ECO:0000256" key="1">
    <source>
        <dbReference type="ARBA" id="ARBA00022485"/>
    </source>
</evidence>
<dbReference type="PANTHER" id="PTHR42836:SF1">
    <property type="entry name" value="7-CARBOXY-7-DEAZAGUANINE SYNTHASE"/>
    <property type="match status" value="1"/>
</dbReference>
<organism evidence="10 11">
    <name type="scientific">Algoriphagus ornithinivorans</name>
    <dbReference type="NCBI Taxonomy" id="226506"/>
    <lineage>
        <taxon>Bacteria</taxon>
        <taxon>Pseudomonadati</taxon>
        <taxon>Bacteroidota</taxon>
        <taxon>Cytophagia</taxon>
        <taxon>Cytophagales</taxon>
        <taxon>Cyclobacteriaceae</taxon>
        <taxon>Algoriphagus</taxon>
    </lineage>
</organism>
<gene>
    <name evidence="8" type="primary">queE</name>
    <name evidence="10" type="ORF">SAMN04488519_101229</name>
</gene>
<dbReference type="GO" id="GO:0000287">
    <property type="term" value="F:magnesium ion binding"/>
    <property type="evidence" value="ECO:0007669"/>
    <property type="project" value="UniProtKB-UniRule"/>
</dbReference>
<evidence type="ECO:0000259" key="9">
    <source>
        <dbReference type="PROSITE" id="PS51918"/>
    </source>
</evidence>
<feature type="binding site" evidence="8">
    <location>
        <position position="84"/>
    </location>
    <ligand>
        <name>S-adenosyl-L-methionine</name>
        <dbReference type="ChEBI" id="CHEBI:59789"/>
    </ligand>
</feature>
<evidence type="ECO:0000256" key="4">
    <source>
        <dbReference type="ARBA" id="ARBA00022842"/>
    </source>
</evidence>
<comment type="caution">
    <text evidence="8">Lacks conserved residue(s) required for the propagation of feature annotation.</text>
</comment>
<comment type="pathway">
    <text evidence="8">Purine metabolism; 7-cyano-7-deazaguanine biosynthesis.</text>
</comment>
<dbReference type="GO" id="GO:0051539">
    <property type="term" value="F:4 iron, 4 sulfur cluster binding"/>
    <property type="evidence" value="ECO:0007669"/>
    <property type="project" value="UniProtKB-UniRule"/>
</dbReference>
<evidence type="ECO:0000256" key="2">
    <source>
        <dbReference type="ARBA" id="ARBA00022691"/>
    </source>
</evidence>
<feature type="binding site" evidence="8">
    <location>
        <position position="41"/>
    </location>
    <ligand>
        <name>[4Fe-4S] cluster</name>
        <dbReference type="ChEBI" id="CHEBI:49883"/>
        <note>4Fe-4S-S-AdoMet</note>
    </ligand>
</feature>
<feature type="binding site" evidence="8">
    <location>
        <begin position="125"/>
        <end position="127"/>
    </location>
    <ligand>
        <name>S-adenosyl-L-methionine</name>
        <dbReference type="ChEBI" id="CHEBI:59789"/>
    </ligand>
</feature>
<feature type="binding site" evidence="8">
    <location>
        <position position="45"/>
    </location>
    <ligand>
        <name>[4Fe-4S] cluster</name>
        <dbReference type="ChEBI" id="CHEBI:49883"/>
        <note>4Fe-4S-S-AdoMet</note>
    </ligand>
</feature>
<dbReference type="PANTHER" id="PTHR42836">
    <property type="entry name" value="7-CARBOXY-7-DEAZAGUANINE SYNTHASE"/>
    <property type="match status" value="1"/>
</dbReference>
<keyword evidence="7 8" id="KW-0456">Lyase</keyword>
<comment type="cofactor">
    <cofactor evidence="8">
        <name>[4Fe-4S] cluster</name>
        <dbReference type="ChEBI" id="CHEBI:49883"/>
    </cofactor>
    <text evidence="8">Binds 1 [4Fe-4S] cluster. The cluster is coordinated with 3 cysteines and an exchangeable S-adenosyl-L-methionine.</text>
</comment>
<sequence length="208" mass="23609">MTTQELVASGLQLPVMEAFYTIQGEGRFTGTPAYFIRLGGCDVGCVWCDVKESWEAGKWPILAIEEIVEEAVKYPGRLVVITGGEPLMYDLDPLTRLLKENGFTTNIETSGAHPFSGDFDWVCFSPKKFKKPHPSIYSEADELKVVIFHQSDFKFAEEHAALVNKSCELRLQPEWSKAEKFTSEIINYVKNHPTWNISLQTHKFMDIP</sequence>
<feature type="domain" description="Radical SAM core" evidence="9">
    <location>
        <begin position="28"/>
        <end position="208"/>
    </location>
</feature>
<feature type="binding site" evidence="8">
    <location>
        <position position="48"/>
    </location>
    <ligand>
        <name>[4Fe-4S] cluster</name>
        <dbReference type="ChEBI" id="CHEBI:49883"/>
        <note>4Fe-4S-S-AdoMet</note>
    </ligand>
</feature>
<name>A0A1I5ANR7_9BACT</name>
<dbReference type="InterPro" id="IPR013785">
    <property type="entry name" value="Aldolase_TIM"/>
</dbReference>
<protein>
    <recommendedName>
        <fullName evidence="8">7-carboxy-7-deazaguanine synthase</fullName>
        <shortName evidence="8">CDG synthase</shortName>
        <ecNumber evidence="8">4.3.99.3</ecNumber>
    </recommendedName>
    <alternativeName>
        <fullName evidence="8">Queuosine biosynthesis protein QueE</fullName>
    </alternativeName>
</protein>
<keyword evidence="2 8" id="KW-0949">S-adenosyl-L-methionine</keyword>
<dbReference type="InterPro" id="IPR058240">
    <property type="entry name" value="rSAM_sf"/>
</dbReference>
<comment type="function">
    <text evidence="8">Catalyzes the complex heterocyclic radical-mediated conversion of 6-carboxy-5,6,7,8-tetrahydropterin (CPH4) to 7-carboxy-7-deazaguanine (CDG), a step common to the biosynthetic pathways of all 7-deazapurine-containing compounds.</text>
</comment>
<feature type="binding site" evidence="8">
    <location>
        <position position="208"/>
    </location>
    <ligand>
        <name>substrate</name>
    </ligand>
</feature>
<dbReference type="InterPro" id="IPR007197">
    <property type="entry name" value="rSAM"/>
</dbReference>
<dbReference type="STRING" id="226506.SAMN04488519_101229"/>
<dbReference type="HAMAP" id="MF_00917">
    <property type="entry name" value="QueE"/>
    <property type="match status" value="1"/>
</dbReference>
<keyword evidence="3 8" id="KW-0479">Metal-binding</keyword>
<reference evidence="11" key="1">
    <citation type="submission" date="2016-10" db="EMBL/GenBank/DDBJ databases">
        <authorList>
            <person name="Varghese N."/>
            <person name="Submissions S."/>
        </authorList>
    </citation>
    <scope>NUCLEOTIDE SEQUENCE [LARGE SCALE GENOMIC DNA]</scope>
    <source>
        <strain evidence="11">DSM 15282</strain>
    </source>
</reference>
<evidence type="ECO:0000256" key="3">
    <source>
        <dbReference type="ARBA" id="ARBA00022723"/>
    </source>
</evidence>
<dbReference type="Proteomes" id="UP000199564">
    <property type="component" value="Unassembled WGS sequence"/>
</dbReference>
<dbReference type="SUPFAM" id="SSF102114">
    <property type="entry name" value="Radical SAM enzymes"/>
    <property type="match status" value="1"/>
</dbReference>
<comment type="cofactor">
    <cofactor evidence="8">
        <name>Mg(2+)</name>
        <dbReference type="ChEBI" id="CHEBI:18420"/>
    </cofactor>
</comment>
<keyword evidence="5 8" id="KW-0408">Iron</keyword>
<dbReference type="EMBL" id="FOVW01000001">
    <property type="protein sequence ID" value="SFN64186.1"/>
    <property type="molecule type" value="Genomic_DNA"/>
</dbReference>
<dbReference type="PROSITE" id="PS51918">
    <property type="entry name" value="RADICAL_SAM"/>
    <property type="match status" value="1"/>
</dbReference>
<feature type="binding site" evidence="8">
    <location>
        <position position="37"/>
    </location>
    <ligand>
        <name>substrate</name>
    </ligand>
</feature>
<dbReference type="InterPro" id="IPR024924">
    <property type="entry name" value="7-CO-7-deazaguanine_synth-like"/>
</dbReference>
<dbReference type="Pfam" id="PF04055">
    <property type="entry name" value="Radical_SAM"/>
    <property type="match status" value="1"/>
</dbReference>
<evidence type="ECO:0000256" key="5">
    <source>
        <dbReference type="ARBA" id="ARBA00023004"/>
    </source>
</evidence>
<keyword evidence="6 8" id="KW-0411">Iron-sulfur</keyword>
<dbReference type="AlphaFoldDB" id="A0A1I5ANR7"/>
<dbReference type="CDD" id="cd01335">
    <property type="entry name" value="Radical_SAM"/>
    <property type="match status" value="1"/>
</dbReference>
<dbReference type="GO" id="GO:0008616">
    <property type="term" value="P:tRNA queuosine(34) biosynthetic process"/>
    <property type="evidence" value="ECO:0007669"/>
    <property type="project" value="UniProtKB-UniRule"/>
</dbReference>
<dbReference type="GO" id="GO:1904047">
    <property type="term" value="F:S-adenosyl-L-methionine binding"/>
    <property type="evidence" value="ECO:0007669"/>
    <property type="project" value="UniProtKB-UniRule"/>
</dbReference>